<comment type="caution">
    <text evidence="8">The sequence shown here is derived from an EMBL/GenBank/DDBJ whole genome shotgun (WGS) entry which is preliminary data.</text>
</comment>
<proteinExistence type="predicted"/>
<keyword evidence="3" id="KW-0520">NAD</keyword>
<evidence type="ECO:0000313" key="9">
    <source>
        <dbReference type="Proteomes" id="UP000776276"/>
    </source>
</evidence>
<gene>
    <name evidence="8" type="ORF">KOF26_14060</name>
</gene>
<feature type="domain" description="3-dehydroquinate synthase N-terminal" evidence="6">
    <location>
        <begin position="107"/>
        <end position="218"/>
    </location>
</feature>
<dbReference type="Proteomes" id="UP000776276">
    <property type="component" value="Unassembled WGS sequence"/>
</dbReference>
<dbReference type="InterPro" id="IPR050071">
    <property type="entry name" value="Dehydroquinate_synthase"/>
</dbReference>
<sequence>MSLDHDSDQVHPTDEMGAPPAEAATDIYVQRFTVAYDYPVAFTRDLFAATNPVFVRAVTRQDPDKLARIMVLVDEGVAAALPGLTEAVAAYVAAHADRLELVAAPEVIPGGEGCKNDPALVERLQRRVVALGVDRHSVIVAIGGGAVLDLVGYVAATVHRGIRHVRVPTTVLGQNDSGVGVKNGVNAFGQKNLLGSFAPPFAVLNDAAFLDRLDPREKTAGMAEAVKVALIRDGAFFAWLEAEAAALRAHRRAALDRLVRRCAELHMIQIAGGGDPFERGSARPLDYGHWSAHKLELLTDHGLRHGEAVAIGLALDARYSVLAGHLAAGGEERVHALLTALGLPVWHPMLEAPELLRGLGEFREHLGGELTITLLAGIGRGIEVHEMDETLIRDAIAWLKARAA</sequence>
<evidence type="ECO:0000256" key="3">
    <source>
        <dbReference type="ARBA" id="ARBA00023027"/>
    </source>
</evidence>
<evidence type="ECO:0000259" key="7">
    <source>
        <dbReference type="Pfam" id="PF24621"/>
    </source>
</evidence>
<dbReference type="CDD" id="cd08198">
    <property type="entry name" value="DHQS-like"/>
    <property type="match status" value="1"/>
</dbReference>
<feature type="domain" description="3-dehydroquinate synthase C-terminal" evidence="7">
    <location>
        <begin position="221"/>
        <end position="357"/>
    </location>
</feature>
<comment type="cofactor">
    <cofactor evidence="1">
        <name>NAD(+)</name>
        <dbReference type="ChEBI" id="CHEBI:57540"/>
    </cofactor>
</comment>
<dbReference type="PANTHER" id="PTHR43622">
    <property type="entry name" value="3-DEHYDROQUINATE SYNTHASE"/>
    <property type="match status" value="1"/>
</dbReference>
<accession>A0ABS6BMW8</accession>
<dbReference type="Pfam" id="PF01761">
    <property type="entry name" value="DHQ_synthase"/>
    <property type="match status" value="1"/>
</dbReference>
<protein>
    <submittedName>
        <fullName evidence="8">3-dehydroquinate synthase</fullName>
        <ecNumber evidence="8">4.2.3.4</ecNumber>
    </submittedName>
</protein>
<dbReference type="EC" id="4.2.3.4" evidence="8"/>
<dbReference type="NCBIfam" id="NF004852">
    <property type="entry name" value="PRK06203.1"/>
    <property type="match status" value="1"/>
</dbReference>
<evidence type="ECO:0000256" key="2">
    <source>
        <dbReference type="ARBA" id="ARBA00022605"/>
    </source>
</evidence>
<dbReference type="PANTHER" id="PTHR43622:SF7">
    <property type="entry name" value="3-DEHYDROQUINATE SYNTHASE, CHLOROPLASTIC"/>
    <property type="match status" value="1"/>
</dbReference>
<evidence type="ECO:0000313" key="8">
    <source>
        <dbReference type="EMBL" id="MBU3078982.1"/>
    </source>
</evidence>
<dbReference type="EMBL" id="JAHKRT010000007">
    <property type="protein sequence ID" value="MBU3078982.1"/>
    <property type="molecule type" value="Genomic_DNA"/>
</dbReference>
<dbReference type="GO" id="GO:0003856">
    <property type="term" value="F:3-dehydroquinate synthase activity"/>
    <property type="evidence" value="ECO:0007669"/>
    <property type="project" value="UniProtKB-EC"/>
</dbReference>
<evidence type="ECO:0000256" key="5">
    <source>
        <dbReference type="ARBA" id="ARBA00023239"/>
    </source>
</evidence>
<keyword evidence="2" id="KW-0028">Amino-acid biosynthesis</keyword>
<evidence type="ECO:0000259" key="6">
    <source>
        <dbReference type="Pfam" id="PF01761"/>
    </source>
</evidence>
<dbReference type="InterPro" id="IPR056179">
    <property type="entry name" value="DHQS_C"/>
</dbReference>
<evidence type="ECO:0000256" key="1">
    <source>
        <dbReference type="ARBA" id="ARBA00001911"/>
    </source>
</evidence>
<keyword evidence="4" id="KW-0057">Aromatic amino acid biosynthesis</keyword>
<dbReference type="RefSeq" id="WP_216326212.1">
    <property type="nucleotide sequence ID" value="NZ_JAHKRT010000007.1"/>
</dbReference>
<reference evidence="8 9" key="1">
    <citation type="submission" date="2021-06" db="EMBL/GenBank/DDBJ databases">
        <title>Sphingomonas sp. XMGL2, whole genome shotgun sequencing project.</title>
        <authorList>
            <person name="Zhao G."/>
            <person name="Shen L."/>
        </authorList>
    </citation>
    <scope>NUCLEOTIDE SEQUENCE [LARGE SCALE GENOMIC DNA]</scope>
    <source>
        <strain evidence="8 9">XMGL2</strain>
    </source>
</reference>
<organism evidence="8 9">
    <name type="scientific">Sphingomonas quercus</name>
    <dbReference type="NCBI Taxonomy" id="2842451"/>
    <lineage>
        <taxon>Bacteria</taxon>
        <taxon>Pseudomonadati</taxon>
        <taxon>Pseudomonadota</taxon>
        <taxon>Alphaproteobacteria</taxon>
        <taxon>Sphingomonadales</taxon>
        <taxon>Sphingomonadaceae</taxon>
        <taxon>Sphingomonas</taxon>
    </lineage>
</organism>
<dbReference type="InterPro" id="IPR030960">
    <property type="entry name" value="DHQS/DOIS_N"/>
</dbReference>
<dbReference type="Pfam" id="PF24621">
    <property type="entry name" value="DHQS_C"/>
    <property type="match status" value="1"/>
</dbReference>
<evidence type="ECO:0000256" key="4">
    <source>
        <dbReference type="ARBA" id="ARBA00023141"/>
    </source>
</evidence>
<name>A0ABS6BMW8_9SPHN</name>
<keyword evidence="5 8" id="KW-0456">Lyase</keyword>
<keyword evidence="9" id="KW-1185">Reference proteome</keyword>